<dbReference type="Proteomes" id="UP001177670">
    <property type="component" value="Unassembled WGS sequence"/>
</dbReference>
<accession>A0AA40FH35</accession>
<sequence>MTESPAERDAGIPAVSLDYLNVKRFPYGSYVFKQSFCIDEFDDIARRSLNEALHDTWENIFFPATSDVGLADVLIDESGVVLSPTNIIIVSSDGYKTSTAKRVDPSVLKDNRGIEIPNTWHGATSAACVASTKLHGELPARANDGYTFAKDDTES</sequence>
<comment type="caution">
    <text evidence="1">The sequence shown here is derived from an EMBL/GenBank/DDBJ whole genome shotgun (WGS) entry which is preliminary data.</text>
</comment>
<proteinExistence type="predicted"/>
<evidence type="ECO:0000313" key="2">
    <source>
        <dbReference type="Proteomes" id="UP001177670"/>
    </source>
</evidence>
<dbReference type="AlphaFoldDB" id="A0AA40FH35"/>
<name>A0AA40FH35_9HYME</name>
<evidence type="ECO:0000313" key="1">
    <source>
        <dbReference type="EMBL" id="KAK1118712.1"/>
    </source>
</evidence>
<organism evidence="1 2">
    <name type="scientific">Melipona bicolor</name>
    <dbReference type="NCBI Taxonomy" id="60889"/>
    <lineage>
        <taxon>Eukaryota</taxon>
        <taxon>Metazoa</taxon>
        <taxon>Ecdysozoa</taxon>
        <taxon>Arthropoda</taxon>
        <taxon>Hexapoda</taxon>
        <taxon>Insecta</taxon>
        <taxon>Pterygota</taxon>
        <taxon>Neoptera</taxon>
        <taxon>Endopterygota</taxon>
        <taxon>Hymenoptera</taxon>
        <taxon>Apocrita</taxon>
        <taxon>Aculeata</taxon>
        <taxon>Apoidea</taxon>
        <taxon>Anthophila</taxon>
        <taxon>Apidae</taxon>
        <taxon>Melipona</taxon>
    </lineage>
</organism>
<protein>
    <submittedName>
        <fullName evidence="1">Uncharacterized protein</fullName>
    </submittedName>
</protein>
<reference evidence="1" key="1">
    <citation type="submission" date="2021-10" db="EMBL/GenBank/DDBJ databases">
        <title>Melipona bicolor Genome sequencing and assembly.</title>
        <authorList>
            <person name="Araujo N.S."/>
            <person name="Arias M.C."/>
        </authorList>
    </citation>
    <scope>NUCLEOTIDE SEQUENCE</scope>
    <source>
        <strain evidence="1">USP_2M_L1-L4_2017</strain>
        <tissue evidence="1">Whole body</tissue>
    </source>
</reference>
<keyword evidence="2" id="KW-1185">Reference proteome</keyword>
<dbReference type="EMBL" id="JAHYIQ010000041">
    <property type="protein sequence ID" value="KAK1118712.1"/>
    <property type="molecule type" value="Genomic_DNA"/>
</dbReference>
<gene>
    <name evidence="1" type="ORF">K0M31_014715</name>
</gene>